<feature type="transmembrane region" description="Helical" evidence="10">
    <location>
        <begin position="646"/>
        <end position="663"/>
    </location>
</feature>
<dbReference type="EMBL" id="FODH01000009">
    <property type="protein sequence ID" value="SEO63964.1"/>
    <property type="molecule type" value="Genomic_DNA"/>
</dbReference>
<dbReference type="CDD" id="cd07731">
    <property type="entry name" value="ComA-like_MBL-fold"/>
    <property type="match status" value="1"/>
</dbReference>
<dbReference type="InterPro" id="IPR001279">
    <property type="entry name" value="Metallo-B-lactamas"/>
</dbReference>
<comment type="subcellular location">
    <subcellularLocation>
        <location evidence="1">Cell membrane</location>
        <topology evidence="1">Multi-pass membrane protein</topology>
    </subcellularLocation>
</comment>
<feature type="transmembrane region" description="Helical" evidence="10">
    <location>
        <begin position="69"/>
        <end position="86"/>
    </location>
</feature>
<dbReference type="Gene3D" id="3.60.15.10">
    <property type="entry name" value="Ribonuclease Z/Hydroxyacylglutathione hydrolase-like"/>
    <property type="match status" value="1"/>
</dbReference>
<evidence type="ECO:0000256" key="5">
    <source>
        <dbReference type="ARBA" id="ARBA00023136"/>
    </source>
</evidence>
<dbReference type="AlphaFoldDB" id="A0A1H8RCV3"/>
<feature type="transmembrane region" description="Helical" evidence="10">
    <location>
        <begin position="455"/>
        <end position="474"/>
    </location>
</feature>
<reference evidence="12 13" key="1">
    <citation type="submission" date="2016-10" db="EMBL/GenBank/DDBJ databases">
        <authorList>
            <person name="de Groot N.N."/>
        </authorList>
    </citation>
    <scope>NUCLEOTIDE SEQUENCE [LARGE SCALE GENOMIC DNA]</scope>
    <source>
        <strain evidence="12 13">CGMCC 1.10238</strain>
    </source>
</reference>
<feature type="transmembrane region" description="Helical" evidence="10">
    <location>
        <begin position="396"/>
        <end position="420"/>
    </location>
</feature>
<keyword evidence="4 10" id="KW-1133">Transmembrane helix</keyword>
<name>A0A1H8RCV3_9BACL</name>
<evidence type="ECO:0000259" key="11">
    <source>
        <dbReference type="SMART" id="SM00849"/>
    </source>
</evidence>
<evidence type="ECO:0000313" key="12">
    <source>
        <dbReference type="EMBL" id="SEO63964.1"/>
    </source>
</evidence>
<comment type="catalytic activity">
    <reaction evidence="8">
        <text>3',5'-cyclic UMP + H2O = UMP + H(+)</text>
        <dbReference type="Rhea" id="RHEA:70575"/>
        <dbReference type="ChEBI" id="CHEBI:15377"/>
        <dbReference type="ChEBI" id="CHEBI:15378"/>
        <dbReference type="ChEBI" id="CHEBI:57865"/>
        <dbReference type="ChEBI" id="CHEBI:184387"/>
    </reaction>
    <physiologicalReaction direction="left-to-right" evidence="8">
        <dbReference type="Rhea" id="RHEA:70576"/>
    </physiologicalReaction>
</comment>
<feature type="transmembrane region" description="Helical" evidence="10">
    <location>
        <begin position="357"/>
        <end position="376"/>
    </location>
</feature>
<keyword evidence="3 10" id="KW-0812">Transmembrane</keyword>
<evidence type="ECO:0000256" key="8">
    <source>
        <dbReference type="ARBA" id="ARBA00048505"/>
    </source>
</evidence>
<dbReference type="SUPFAM" id="SSF56281">
    <property type="entry name" value="Metallo-hydrolase/oxidoreductase"/>
    <property type="match status" value="1"/>
</dbReference>
<dbReference type="Pfam" id="PF13567">
    <property type="entry name" value="DUF4131"/>
    <property type="match status" value="1"/>
</dbReference>
<dbReference type="Proteomes" id="UP000198809">
    <property type="component" value="Unassembled WGS sequence"/>
</dbReference>
<dbReference type="SMART" id="SM00849">
    <property type="entry name" value="Lactamase_B"/>
    <property type="match status" value="1"/>
</dbReference>
<dbReference type="NCBIfam" id="TIGR00360">
    <property type="entry name" value="ComEC_N-term"/>
    <property type="match status" value="1"/>
</dbReference>
<feature type="compositionally biased region" description="Low complexity" evidence="9">
    <location>
        <begin position="208"/>
        <end position="217"/>
    </location>
</feature>
<feature type="transmembrane region" description="Helical" evidence="10">
    <location>
        <begin position="570"/>
        <end position="592"/>
    </location>
</feature>
<keyword evidence="5 10" id="KW-0472">Membrane</keyword>
<feature type="transmembrane region" description="Helical" evidence="10">
    <location>
        <begin position="92"/>
        <end position="111"/>
    </location>
</feature>
<dbReference type="InterPro" id="IPR004477">
    <property type="entry name" value="ComEC_N"/>
</dbReference>
<evidence type="ECO:0000256" key="10">
    <source>
        <dbReference type="SAM" id="Phobius"/>
    </source>
</evidence>
<evidence type="ECO:0000256" key="9">
    <source>
        <dbReference type="SAM" id="MobiDB-lite"/>
    </source>
</evidence>
<feature type="region of interest" description="Disordered" evidence="9">
    <location>
        <begin position="185"/>
        <end position="217"/>
    </location>
</feature>
<dbReference type="PANTHER" id="PTHR30619">
    <property type="entry name" value="DNA INTERNALIZATION/COMPETENCE PROTEIN COMEC/REC2"/>
    <property type="match status" value="1"/>
</dbReference>
<dbReference type="STRING" id="1333845.SAMN04487895_109239"/>
<dbReference type="InterPro" id="IPR035681">
    <property type="entry name" value="ComA-like_MBL"/>
</dbReference>
<sequence length="962" mass="105351">MSLLAKRFWMYKAKADAFISVIWIKLGGRTSVYAFTRKQGFFFLRWLFRPSRGSILPGEEGMSMRRRPLLYLVICWVIGNGAASILPTERLFTAWAGASLLLAAGMLPGWWSRKHIILLWITLTVGGAYWEWNDLRNESVLPEALGWPSARLEELAVHAEGTIVSTVERDGDRVDFTVKLEKIRSSGGQDGSLPVGEESKSASLNRDGTSGAAGTAAQSVHGEKIAVQLKLQAEQEIAAAATWRRGDRVALDGSLASPSGARNFGGFDYREYLRNRHIHWTLKVAGTGQVKAVPPETLSLRKLLRWNDAVRAELGAELESLFREKDAGYLKGLIIGMQDELDPETYRQFSRLGLTHILAISGMHVAVYAGFLLFVLSRLRLTKETALTVTLLLIPAYVLFSGAGPSVVRAGVMSMIALYAARMGVLKDGMHILSVSALLMLIWEPYFLLNVSFQLSFLVTAGLMLYVPLAAPLVSFLPRRLGSAVAVTLVAQLVSFPLTIYYFNQFAALSFAANLVLVPFITFAVLPAGTAALLLGKVWPACAGALARVVEIMNDATFDAVEWTGRYAGITIWSSPSLLWIGLYYALLYGLLRVLKHYADTHHAPLYADDETRPLEGLRPHSNPRHSAAALPGDHQRMRTLTRCRIAAAALAGGLALLLYMGYRPERLSPEGSVNFLDVGQGDSILITTPGGAHILVDGGGTVSFGKREEWRIRRSPYEVGAKTLVPLLKKRGIHRLDAVILTHGDQDHAGGLQAVLEEIPVSALLFNGTLAQREEYIKLMKTALERGVRLYGVHRGMALSPNDSSKLSFLWPVPIKQDGEEIPVLEEQNPASVVFRLDMSGRSFLFTGDIDSKTEESITAANQSEGIGGASAVDVLKAAHHGSKSSNSAAWLEYWKPSVSVISVGAHNLYGHPSGEVLERFIDGGMLVYRTDQHGEIQMRIRDGEIQVRHKLKAGIDPGQS</sequence>
<dbReference type="InterPro" id="IPR052159">
    <property type="entry name" value="Competence_DNA_uptake"/>
</dbReference>
<feature type="domain" description="Metallo-beta-lactamase" evidence="11">
    <location>
        <begin position="681"/>
        <end position="908"/>
    </location>
</feature>
<keyword evidence="2" id="KW-1003">Cell membrane</keyword>
<feature type="transmembrane region" description="Helical" evidence="10">
    <location>
        <begin position="506"/>
        <end position="526"/>
    </location>
</feature>
<dbReference type="Pfam" id="PF00753">
    <property type="entry name" value="Lactamase_B"/>
    <property type="match status" value="1"/>
</dbReference>
<evidence type="ECO:0000256" key="3">
    <source>
        <dbReference type="ARBA" id="ARBA00022692"/>
    </source>
</evidence>
<feature type="transmembrane region" description="Helical" evidence="10">
    <location>
        <begin position="432"/>
        <end position="449"/>
    </location>
</feature>
<dbReference type="InterPro" id="IPR025405">
    <property type="entry name" value="DUF4131"/>
</dbReference>
<evidence type="ECO:0000256" key="2">
    <source>
        <dbReference type="ARBA" id="ARBA00022475"/>
    </source>
</evidence>
<accession>A0A1H8RCV3</accession>
<dbReference type="InterPro" id="IPR036866">
    <property type="entry name" value="RibonucZ/Hydroxyglut_hydro"/>
</dbReference>
<dbReference type="GO" id="GO:0005886">
    <property type="term" value="C:plasma membrane"/>
    <property type="evidence" value="ECO:0007669"/>
    <property type="project" value="UniProtKB-SubCell"/>
</dbReference>
<organism evidence="12 13">
    <name type="scientific">Paenibacillus sophorae</name>
    <dbReference type="NCBI Taxonomy" id="1333845"/>
    <lineage>
        <taxon>Bacteria</taxon>
        <taxon>Bacillati</taxon>
        <taxon>Bacillota</taxon>
        <taxon>Bacilli</taxon>
        <taxon>Bacillales</taxon>
        <taxon>Paenibacillaceae</taxon>
        <taxon>Paenibacillus</taxon>
    </lineage>
</organism>
<evidence type="ECO:0000256" key="1">
    <source>
        <dbReference type="ARBA" id="ARBA00004651"/>
    </source>
</evidence>
<evidence type="ECO:0000313" key="13">
    <source>
        <dbReference type="Proteomes" id="UP000198809"/>
    </source>
</evidence>
<evidence type="ECO:0000256" key="6">
    <source>
        <dbReference type="ARBA" id="ARBA00034221"/>
    </source>
</evidence>
<evidence type="ECO:0000256" key="4">
    <source>
        <dbReference type="ARBA" id="ARBA00022989"/>
    </source>
</evidence>
<comment type="function">
    <text evidence="7">Counteracts the endogenous Pycsar antiviral defense system. Phosphodiesterase that enables metal-dependent hydrolysis of host cyclic nucleotide Pycsar defense signals such as cCMP and cUMP.</text>
</comment>
<evidence type="ECO:0000256" key="7">
    <source>
        <dbReference type="ARBA" id="ARBA00034301"/>
    </source>
</evidence>
<proteinExistence type="predicted"/>
<dbReference type="Pfam" id="PF03772">
    <property type="entry name" value="Competence"/>
    <property type="match status" value="1"/>
</dbReference>
<gene>
    <name evidence="12" type="ORF">SAMN04487895_109239</name>
</gene>
<dbReference type="PANTHER" id="PTHR30619:SF1">
    <property type="entry name" value="RECOMBINATION PROTEIN 2"/>
    <property type="match status" value="1"/>
</dbReference>
<comment type="catalytic activity">
    <reaction evidence="6">
        <text>3',5'-cyclic CMP + H2O = CMP + H(+)</text>
        <dbReference type="Rhea" id="RHEA:72675"/>
        <dbReference type="ChEBI" id="CHEBI:15377"/>
        <dbReference type="ChEBI" id="CHEBI:15378"/>
        <dbReference type="ChEBI" id="CHEBI:58003"/>
        <dbReference type="ChEBI" id="CHEBI:60377"/>
    </reaction>
    <physiologicalReaction direction="left-to-right" evidence="6">
        <dbReference type="Rhea" id="RHEA:72676"/>
    </physiologicalReaction>
</comment>
<feature type="transmembrane region" description="Helical" evidence="10">
    <location>
        <begin position="481"/>
        <end position="500"/>
    </location>
</feature>
<protein>
    <submittedName>
        <fullName evidence="12">Competence protein ComEC</fullName>
    </submittedName>
</protein>